<reference evidence="2 3" key="1">
    <citation type="journal article" date="2024" name="Int. J. Mol. Sci.">
        <title>Exploration of Alicyclobacillus spp. Genome in Search of Antibiotic Resistance.</title>
        <authorList>
            <person name="Bucka-Kolendo J."/>
            <person name="Kiousi D.E."/>
            <person name="Dekowska A."/>
            <person name="Mikolajczuk-Szczyrba A."/>
            <person name="Karadedos D.M."/>
            <person name="Michael P."/>
            <person name="Galanis A."/>
            <person name="Sokolowska B."/>
        </authorList>
    </citation>
    <scope>NUCLEOTIDE SEQUENCE [LARGE SCALE GENOMIC DNA]</scope>
    <source>
        <strain evidence="2 3">KKP 3000</strain>
    </source>
</reference>
<proteinExistence type="predicted"/>
<feature type="region of interest" description="Disordered" evidence="1">
    <location>
        <begin position="20"/>
        <end position="70"/>
    </location>
</feature>
<sequence length="98" mass="10731">MMSQQSAAMFLQAVRSEIQKQMGGGNRKRVPKPAVMGTIDPNYSTGLPNVIFDDDTSRTPVGPYPHAGSYTPQANDRVMLLQVGNSGKYVILDKVVYQ</sequence>
<dbReference type="Proteomes" id="UP001579974">
    <property type="component" value="Unassembled WGS sequence"/>
</dbReference>
<gene>
    <name evidence="2" type="ORF">KKP3000_001503</name>
</gene>
<accession>A0ABV5AA38</accession>
<comment type="caution">
    <text evidence="2">The sequence shown here is derived from an EMBL/GenBank/DDBJ whole genome shotgun (WGS) entry which is preliminary data.</text>
</comment>
<protein>
    <submittedName>
        <fullName evidence="2">Uncharacterized protein</fullName>
    </submittedName>
</protein>
<name>A0ABV5AA38_9BACL</name>
<evidence type="ECO:0000313" key="3">
    <source>
        <dbReference type="Proteomes" id="UP001579974"/>
    </source>
</evidence>
<organism evidence="2 3">
    <name type="scientific">Alicyclobacillus fastidiosus</name>
    <dbReference type="NCBI Taxonomy" id="392011"/>
    <lineage>
        <taxon>Bacteria</taxon>
        <taxon>Bacillati</taxon>
        <taxon>Bacillota</taxon>
        <taxon>Bacilli</taxon>
        <taxon>Bacillales</taxon>
        <taxon>Alicyclobacillaceae</taxon>
        <taxon>Alicyclobacillus</taxon>
    </lineage>
</organism>
<dbReference type="EMBL" id="JBDXSU010000001">
    <property type="protein sequence ID" value="MFB5189063.1"/>
    <property type="molecule type" value="Genomic_DNA"/>
</dbReference>
<evidence type="ECO:0000256" key="1">
    <source>
        <dbReference type="SAM" id="MobiDB-lite"/>
    </source>
</evidence>
<evidence type="ECO:0000313" key="2">
    <source>
        <dbReference type="EMBL" id="MFB5189063.1"/>
    </source>
</evidence>
<keyword evidence="3" id="KW-1185">Reference proteome</keyword>
<dbReference type="RefSeq" id="WP_275475882.1">
    <property type="nucleotide sequence ID" value="NZ_CP162940.1"/>
</dbReference>